<reference evidence="3 4" key="1">
    <citation type="journal article" date="2020" name="Front. Microbiol.">
        <title>Single-cell genomics of novel Actinobacteria with the Wood-Ljungdahl pathway discovered in a serpentinizing system.</title>
        <authorList>
            <person name="Merino N."/>
            <person name="Kawai M."/>
            <person name="Boyd E.S."/>
            <person name="Colman D.R."/>
            <person name="McGlynn S.E."/>
            <person name="Nealson K.H."/>
            <person name="Kurokawa K."/>
            <person name="Hongoh Y."/>
        </authorList>
    </citation>
    <scope>NUCLEOTIDE SEQUENCE [LARGE SCALE GENOMIC DNA]</scope>
    <source>
        <strain evidence="1 4">S34</strain>
        <strain evidence="2 3">S47</strain>
    </source>
</reference>
<evidence type="ECO:0000313" key="4">
    <source>
        <dbReference type="Proteomes" id="UP000588083"/>
    </source>
</evidence>
<evidence type="ECO:0000313" key="1">
    <source>
        <dbReference type="EMBL" id="GFP30732.1"/>
    </source>
</evidence>
<dbReference type="EMBL" id="BLRZ01000095">
    <property type="protein sequence ID" value="GFP30732.1"/>
    <property type="molecule type" value="Genomic_DNA"/>
</dbReference>
<dbReference type="NCBIfam" id="TIGR03986">
    <property type="entry name" value="TIGR03986 family CRISPR-associated RAMP protein"/>
    <property type="match status" value="1"/>
</dbReference>
<accession>A0A6V8QDF3</accession>
<evidence type="ECO:0000313" key="3">
    <source>
        <dbReference type="Proteomes" id="UP000569018"/>
    </source>
</evidence>
<name>A0A6V8QDF3_9ACTN</name>
<dbReference type="RefSeq" id="WP_176235740.1">
    <property type="nucleotide sequence ID" value="NZ_BLRZ01000095.1"/>
</dbReference>
<sequence>MAQQKFPPENPGCPQGSRDPRSHFIYPYNFVPHGGPRRTGSSPAISQDRKFKPLHRYDGLTGRIEYTLTSLSPIFIPDPEGVTIYKIGDRDEDIHKVKDFFNVDGRLCISPTSTKGMIRSVVEAATNSSFGVSSEYKHPTLRRLPRPSKCLVVQQEGRNDGSGWKFVEASTAKINMNMCQDIDNGTKIKFQAVKRGKAYIVQWIKCNGQERGERVTSLHLSGDGWLYNPIEAIDRQRWFHVVYFEVTSGKASTDYRYGKQFSVPPKVVQDYFIAYPEYPLRESSIVFWIDHMNKSSIGRVQIHRVAENENIKSLLESVGQYHYPQSADCLCPATRLFGWTPEEKEETEEEGEQGIAGRVSFSVAWSEKTLKDTHPVPLKVLGSPKPQYYPFYLRPDPSQNKDPSTNVAYYTKAPHSLWAATPGTIRGRKFYLHHPKAMTEEALEYIKRKEEELSPDKIETEEEERWKNIYTHQNTTCAVLAKGAVFKGTIDFESLDDYELGMLLWALTISDDPLNESQEYAHKLGMGKGIGLGSVRFHIEEVIFTQPEKDWTGDLESLNERPATPEEVKNFVRKFKTWMLTGKSEDNEVEASKYDDLQFVKDLKALLQLDFVGLNIPVQYYPPYWEKDGRIGELHADEAFDYFMDQRRKRSQESEEPLRTPNAIRKGWKQGII</sequence>
<comment type="caution">
    <text evidence="1">The sequence shown here is derived from an EMBL/GenBank/DDBJ whole genome shotgun (WGS) entry which is preliminary data.</text>
</comment>
<gene>
    <name evidence="1" type="ORF">HKBW3S34_01651</name>
    <name evidence="2" type="ORF">HKBW3S47_01129</name>
</gene>
<keyword evidence="4" id="KW-1185">Reference proteome</keyword>
<dbReference type="AlphaFoldDB" id="A0A6V8QDF3"/>
<organism evidence="1 4">
    <name type="scientific">Candidatus Hakubella thermalkaliphila</name>
    <dbReference type="NCBI Taxonomy" id="2754717"/>
    <lineage>
        <taxon>Bacteria</taxon>
        <taxon>Bacillati</taxon>
        <taxon>Actinomycetota</taxon>
        <taxon>Actinomycetota incertae sedis</taxon>
        <taxon>Candidatus Hakubellales</taxon>
        <taxon>Candidatus Hakubellaceae</taxon>
        <taxon>Candidatus Hakubella</taxon>
    </lineage>
</organism>
<dbReference type="EMBL" id="BLSD01000053">
    <property type="protein sequence ID" value="GFP39430.1"/>
    <property type="molecule type" value="Genomic_DNA"/>
</dbReference>
<dbReference type="Proteomes" id="UP000588083">
    <property type="component" value="Unassembled WGS sequence"/>
</dbReference>
<protein>
    <recommendedName>
        <fullName evidence="5">CRISPR-associated protein</fullName>
    </recommendedName>
</protein>
<proteinExistence type="predicted"/>
<dbReference type="InterPro" id="IPR023825">
    <property type="entry name" value="CRISPR-assoc_RAMP_BGP1436"/>
</dbReference>
<evidence type="ECO:0008006" key="5">
    <source>
        <dbReference type="Google" id="ProtNLM"/>
    </source>
</evidence>
<dbReference type="Proteomes" id="UP000569018">
    <property type="component" value="Unassembled WGS sequence"/>
</dbReference>
<evidence type="ECO:0000313" key="2">
    <source>
        <dbReference type="EMBL" id="GFP39430.1"/>
    </source>
</evidence>